<dbReference type="AlphaFoldDB" id="A0A1W7A0F0"/>
<feature type="region of interest" description="Disordered" evidence="1">
    <location>
        <begin position="35"/>
        <end position="57"/>
    </location>
</feature>
<dbReference type="EMBL" id="CP021112">
    <property type="protein sequence ID" value="ARQ03074.1"/>
    <property type="molecule type" value="Genomic_DNA"/>
</dbReference>
<dbReference type="Proteomes" id="UP000194137">
    <property type="component" value="Chromosome"/>
</dbReference>
<protein>
    <recommendedName>
        <fullName evidence="4">Peptidase A2 domain-containing protein</fullName>
    </recommendedName>
</protein>
<evidence type="ECO:0000313" key="2">
    <source>
        <dbReference type="EMBL" id="ARQ03074.1"/>
    </source>
</evidence>
<sequence length="217" mass="23501">MPVLAVTRVDCLRNARNCTPRSSPRNIAMVGIGFGREGDRQNQSTPDKNPLLRVAPGDGRRRQGYVLTREGVHVGLTGANTRGDFRFVKLDRQPDGRDWAGIPACIALNGRTPPACGSMLMDTGVSAMFMTVPPDQAGAVTRTLPDGTNVSVRIGAPENSSELYQFTVGSTSPLAPDGIHLRVSPTRVFVNTSYRLLNGFDVLYDADGGYAAFRRRH</sequence>
<dbReference type="STRING" id="1235591.CAK95_19880"/>
<evidence type="ECO:0000256" key="1">
    <source>
        <dbReference type="SAM" id="MobiDB-lite"/>
    </source>
</evidence>
<evidence type="ECO:0008006" key="4">
    <source>
        <dbReference type="Google" id="ProtNLM"/>
    </source>
</evidence>
<accession>A0A1W7A0F0</accession>
<dbReference type="OrthoDB" id="5631361at2"/>
<dbReference type="KEGG" id="psin:CAK95_19880"/>
<keyword evidence="3" id="KW-1185">Reference proteome</keyword>
<evidence type="ECO:0000313" key="3">
    <source>
        <dbReference type="Proteomes" id="UP000194137"/>
    </source>
</evidence>
<organism evidence="2 3">
    <name type="scientific">Pseudorhodoplanes sinuspersici</name>
    <dbReference type="NCBI Taxonomy" id="1235591"/>
    <lineage>
        <taxon>Bacteria</taxon>
        <taxon>Pseudomonadati</taxon>
        <taxon>Pseudomonadota</taxon>
        <taxon>Alphaproteobacteria</taxon>
        <taxon>Hyphomicrobiales</taxon>
        <taxon>Pseudorhodoplanes</taxon>
    </lineage>
</organism>
<proteinExistence type="predicted"/>
<gene>
    <name evidence="2" type="ORF">CAK95_19880</name>
</gene>
<name>A0A1W7A0F0_9HYPH</name>
<reference evidence="2 3" key="1">
    <citation type="submission" date="2017-05" db="EMBL/GenBank/DDBJ databases">
        <title>Full genome sequence of Pseudorhodoplanes sinuspersici.</title>
        <authorList>
            <person name="Dastgheib S.M.M."/>
            <person name="Shavandi M."/>
            <person name="Tirandaz H."/>
        </authorList>
    </citation>
    <scope>NUCLEOTIDE SEQUENCE [LARGE SCALE GENOMIC DNA]</scope>
    <source>
        <strain evidence="2 3">RIPI110</strain>
    </source>
</reference>